<reference evidence="3" key="2">
    <citation type="submission" date="2024-06" db="EMBL/GenBank/DDBJ databases">
        <title>Caproicibacterium argilliputei sp. nov, a novel caproic acid producing anaerobic bacterium isolated from pit mud.</title>
        <authorList>
            <person name="Zeng C."/>
        </authorList>
    </citation>
    <scope>NUCLEOTIDE SEQUENCE [LARGE SCALE GENOMIC DNA]</scope>
    <source>
        <strain evidence="3">ZCY20-5</strain>
    </source>
</reference>
<dbReference type="EMBL" id="CP135996">
    <property type="protein sequence ID" value="WOC32713.1"/>
    <property type="molecule type" value="Genomic_DNA"/>
</dbReference>
<evidence type="ECO:0000313" key="3">
    <source>
        <dbReference type="Proteomes" id="UP001300604"/>
    </source>
</evidence>
<accession>A0AA97H1R8</accession>
<feature type="region of interest" description="Disordered" evidence="1">
    <location>
        <begin position="26"/>
        <end position="47"/>
    </location>
</feature>
<gene>
    <name evidence="2" type="ORF">PXC00_02230</name>
</gene>
<dbReference type="KEGG" id="carl:PXC00_02230"/>
<reference evidence="3" key="3">
    <citation type="submission" date="2024-06" db="EMBL/GenBank/DDBJ databases">
        <authorList>
            <person name="Zeng C."/>
        </authorList>
    </citation>
    <scope>NUCLEOTIDE SEQUENCE [LARGE SCALE GENOMIC DNA]</scope>
    <source>
        <strain evidence="3">ZCY20-5</strain>
    </source>
</reference>
<dbReference type="AlphaFoldDB" id="A0AA97H1R8"/>
<reference evidence="2 3" key="1">
    <citation type="submission" date="2024-06" db="EMBL/GenBank/DDBJ databases">
        <title>Caproicibacterium argilliputei sp. nov, a novel caproic acid producing anaerobic bacterium isolated from pit mud.</title>
        <authorList>
            <person name="Xia S."/>
        </authorList>
    </citation>
    <scope>NUCLEOTIDE SEQUENCE [LARGE SCALE GENOMIC DNA]</scope>
    <source>
        <strain evidence="2 3">ZCY20-5</strain>
    </source>
</reference>
<organism evidence="2 3">
    <name type="scientific">Caproicibacterium argilliputei</name>
    <dbReference type="NCBI Taxonomy" id="3030016"/>
    <lineage>
        <taxon>Bacteria</taxon>
        <taxon>Bacillati</taxon>
        <taxon>Bacillota</taxon>
        <taxon>Clostridia</taxon>
        <taxon>Eubacteriales</taxon>
        <taxon>Oscillospiraceae</taxon>
        <taxon>Caproicibacterium</taxon>
    </lineage>
</organism>
<evidence type="ECO:0000313" key="2">
    <source>
        <dbReference type="EMBL" id="WOC32713.1"/>
    </source>
</evidence>
<feature type="compositionally biased region" description="Polar residues" evidence="1">
    <location>
        <begin position="38"/>
        <end position="47"/>
    </location>
</feature>
<protein>
    <submittedName>
        <fullName evidence="2">LDCC motif putative metal-binding protein</fullName>
    </submittedName>
</protein>
<dbReference type="NCBIfam" id="NF040898">
    <property type="entry name" value="CC_mini_metal"/>
    <property type="match status" value="1"/>
</dbReference>
<dbReference type="RefSeq" id="WP_275846873.1">
    <property type="nucleotide sequence ID" value="NZ_CP135996.1"/>
</dbReference>
<dbReference type="Proteomes" id="UP001300604">
    <property type="component" value="Chromosome"/>
</dbReference>
<sequence>MTNPFVNMKNAWKRWLNRMAKANQQAYGSGVPDCCKMNRQTSQQKKP</sequence>
<name>A0AA97H1R8_9FIRM</name>
<keyword evidence="3" id="KW-1185">Reference proteome</keyword>
<proteinExistence type="predicted"/>
<evidence type="ECO:0000256" key="1">
    <source>
        <dbReference type="SAM" id="MobiDB-lite"/>
    </source>
</evidence>